<keyword evidence="3" id="KW-1185">Reference proteome</keyword>
<gene>
    <name evidence="2" type="ORF">B0H17DRAFT_1163872</name>
</gene>
<dbReference type="InterPro" id="IPR046700">
    <property type="entry name" value="DUF6570"/>
</dbReference>
<evidence type="ECO:0000259" key="1">
    <source>
        <dbReference type="Pfam" id="PF20209"/>
    </source>
</evidence>
<dbReference type="Proteomes" id="UP001221757">
    <property type="component" value="Unassembled WGS sequence"/>
</dbReference>
<comment type="caution">
    <text evidence="2">The sequence shown here is derived from an EMBL/GenBank/DDBJ whole genome shotgun (WGS) entry which is preliminary data.</text>
</comment>
<proteinExistence type="predicted"/>
<evidence type="ECO:0000313" key="3">
    <source>
        <dbReference type="Proteomes" id="UP001221757"/>
    </source>
</evidence>
<dbReference type="AlphaFoldDB" id="A0AAD7CD03"/>
<protein>
    <recommendedName>
        <fullName evidence="1">DUF6570 domain-containing protein</fullName>
    </recommendedName>
</protein>
<reference evidence="2" key="1">
    <citation type="submission" date="2023-03" db="EMBL/GenBank/DDBJ databases">
        <title>Massive genome expansion in bonnet fungi (Mycena s.s.) driven by repeated elements and novel gene families across ecological guilds.</title>
        <authorList>
            <consortium name="Lawrence Berkeley National Laboratory"/>
            <person name="Harder C.B."/>
            <person name="Miyauchi S."/>
            <person name="Viragh M."/>
            <person name="Kuo A."/>
            <person name="Thoen E."/>
            <person name="Andreopoulos B."/>
            <person name="Lu D."/>
            <person name="Skrede I."/>
            <person name="Drula E."/>
            <person name="Henrissat B."/>
            <person name="Morin E."/>
            <person name="Kohler A."/>
            <person name="Barry K."/>
            <person name="LaButti K."/>
            <person name="Morin E."/>
            <person name="Salamov A."/>
            <person name="Lipzen A."/>
            <person name="Mereny Z."/>
            <person name="Hegedus B."/>
            <person name="Baldrian P."/>
            <person name="Stursova M."/>
            <person name="Weitz H."/>
            <person name="Taylor A."/>
            <person name="Grigoriev I.V."/>
            <person name="Nagy L.G."/>
            <person name="Martin F."/>
            <person name="Kauserud H."/>
        </authorList>
    </citation>
    <scope>NUCLEOTIDE SEQUENCE</scope>
    <source>
        <strain evidence="2">CBHHK067</strain>
    </source>
</reference>
<feature type="domain" description="DUF6570" evidence="1">
    <location>
        <begin position="1"/>
        <end position="108"/>
    </location>
</feature>
<dbReference type="EMBL" id="JARKIE010000402">
    <property type="protein sequence ID" value="KAJ7645310.1"/>
    <property type="molecule type" value="Genomic_DNA"/>
</dbReference>
<organism evidence="2 3">
    <name type="scientific">Mycena rosella</name>
    <name type="common">Pink bonnet</name>
    <name type="synonym">Agaricus rosellus</name>
    <dbReference type="NCBI Taxonomy" id="1033263"/>
    <lineage>
        <taxon>Eukaryota</taxon>
        <taxon>Fungi</taxon>
        <taxon>Dikarya</taxon>
        <taxon>Basidiomycota</taxon>
        <taxon>Agaricomycotina</taxon>
        <taxon>Agaricomycetes</taxon>
        <taxon>Agaricomycetidae</taxon>
        <taxon>Agaricales</taxon>
        <taxon>Marasmiineae</taxon>
        <taxon>Mycenaceae</taxon>
        <taxon>Mycena</taxon>
    </lineage>
</organism>
<accession>A0AAD7CD03</accession>
<sequence length="278" mass="31224">MIARCRAKCWIIQLEEDDHSTPITQRGVRGHVIVYPQRPSDIAKVLPPSIEEVVTPICVIFVGSNPPTKEWLQKKAKPLTVRKEKVLAALDWLKLHNPLYKDVEINRHVFDGQPDETILPFHVQHILPSAGIDATTSSYVPRPQETNPVDSCASSIEPKADSDVLDLMATMSPPITKPIPFESVVVMDVEGHASSNELRQAAINHMNLSGKNYLGIPHDKNPANEFNNPSLFPMTYPTLYPYGIGGCEDKRRQTPLSMKTHIKHFFAKNQFEGETKEF</sequence>
<evidence type="ECO:0000313" key="2">
    <source>
        <dbReference type="EMBL" id="KAJ7645310.1"/>
    </source>
</evidence>
<dbReference type="Pfam" id="PF20209">
    <property type="entry name" value="DUF6570"/>
    <property type="match status" value="1"/>
</dbReference>
<name>A0AAD7CD03_MYCRO</name>